<dbReference type="PROSITE" id="PS51504">
    <property type="entry name" value="H15"/>
    <property type="match status" value="1"/>
</dbReference>
<keyword evidence="3 7" id="KW-0812">Transmembrane</keyword>
<dbReference type="Pfam" id="PF07264">
    <property type="entry name" value="EI24"/>
    <property type="match status" value="1"/>
</dbReference>
<feature type="compositionally biased region" description="Low complexity" evidence="6">
    <location>
        <begin position="220"/>
        <end position="238"/>
    </location>
</feature>
<evidence type="ECO:0000256" key="2">
    <source>
        <dbReference type="ARBA" id="ARBA00020833"/>
    </source>
</evidence>
<dbReference type="Proteomes" id="UP000613580">
    <property type="component" value="Unassembled WGS sequence"/>
</dbReference>
<evidence type="ECO:0000256" key="7">
    <source>
        <dbReference type="SAM" id="Phobius"/>
    </source>
</evidence>
<feature type="domain" description="H15" evidence="8">
    <location>
        <begin position="44"/>
        <end position="119"/>
    </location>
</feature>
<feature type="compositionally biased region" description="Low complexity" evidence="6">
    <location>
        <begin position="157"/>
        <end position="212"/>
    </location>
</feature>
<feature type="compositionally biased region" description="Low complexity" evidence="6">
    <location>
        <begin position="246"/>
        <end position="256"/>
    </location>
</feature>
<evidence type="ECO:0000256" key="5">
    <source>
        <dbReference type="ARBA" id="ARBA00023136"/>
    </source>
</evidence>
<feature type="transmembrane region" description="Helical" evidence="7">
    <location>
        <begin position="394"/>
        <end position="412"/>
    </location>
</feature>
<evidence type="ECO:0000313" key="9">
    <source>
        <dbReference type="EMBL" id="KAF7322850.1"/>
    </source>
</evidence>
<keyword evidence="4 7" id="KW-1133">Transmembrane helix</keyword>
<dbReference type="GO" id="GO:0003677">
    <property type="term" value="F:DNA binding"/>
    <property type="evidence" value="ECO:0007669"/>
    <property type="project" value="InterPro"/>
</dbReference>
<dbReference type="OrthoDB" id="266518at2759"/>
<dbReference type="InterPro" id="IPR036390">
    <property type="entry name" value="WH_DNA-bd_sf"/>
</dbReference>
<feature type="compositionally biased region" description="Low complexity" evidence="6">
    <location>
        <begin position="136"/>
        <end position="149"/>
    </location>
</feature>
<dbReference type="GO" id="GO:0016236">
    <property type="term" value="P:macroautophagy"/>
    <property type="evidence" value="ECO:0007669"/>
    <property type="project" value="TreeGrafter"/>
</dbReference>
<feature type="transmembrane region" description="Helical" evidence="7">
    <location>
        <begin position="476"/>
        <end position="495"/>
    </location>
</feature>
<dbReference type="PANTHER" id="PTHR21389:SF0">
    <property type="entry name" value="ETOPOSIDE-INDUCED PROTEIN 2.4 HOMOLOG"/>
    <property type="match status" value="1"/>
</dbReference>
<feature type="compositionally biased region" description="Basic residues" evidence="6">
    <location>
        <begin position="257"/>
        <end position="271"/>
    </location>
</feature>
<proteinExistence type="predicted"/>
<feature type="compositionally biased region" description="Low complexity" evidence="6">
    <location>
        <begin position="1"/>
        <end position="15"/>
    </location>
</feature>
<dbReference type="SUPFAM" id="SSF46785">
    <property type="entry name" value="Winged helix' DNA-binding domain"/>
    <property type="match status" value="1"/>
</dbReference>
<comment type="caution">
    <text evidence="9">The sequence shown here is derived from an EMBL/GenBank/DDBJ whole genome shotgun (WGS) entry which is preliminary data.</text>
</comment>
<protein>
    <recommendedName>
        <fullName evidence="2">Histone H1</fullName>
    </recommendedName>
</protein>
<evidence type="ECO:0000256" key="1">
    <source>
        <dbReference type="ARBA" id="ARBA00004141"/>
    </source>
</evidence>
<sequence>MSTKSSPQKSSPSKSAKVEAKASKPSAAKKTDAKGKATKRAVPSHPSWIDMIKECIALNKEDARIGVSRQQIKKYVEEEYKLVIGPAQTTQLSKALTSGSEKNVFVLPKGPAGRVKLAPKAKAADVSAKENKPAKKAPASKPKAAATKAPAKKPAAKKAAPAKTASKAAPAKKPAAAAKKAPAKKAPATTKKAAAPKAKAPAAKKTSSAAGAKAKKAVTGKKPAAPKAKATAKAAAAKPKARAAPKKAAPAKPAAKAPRKAVRFPRSAHRHPQPTISSVSFLYPYILYANDDADEARVSRVITRSRRWMASRHDYPVFIPVHETLLLQLRYALAGFADSFRWLVVVTTIARDPEIRRNILQCLLLNLTSLLGLFLVDLLFLDQQQLTRPHIGNWLYRLVWLLPALGISFYLNSSWCTVIAKRTYALQNANHAGSQPPTTYTGVLTAIATSAYRVVMVFTSVVVSFALGLVPVVGPVAGFLFLCWIDAYYCFEFVWIARGMSLSGRVRHLEERWAYYLAFGFPAAVLCSFGSSVANAVVFALFFPLYIIMAMHARPVPEDPYNPVPMANDDVIRHPSPFVPIRLPIFAVVMWLNDGIVRAVSIGTTGRTTKHGRTLSDGGDSIEAGKGLEMPLARPGVQSRINIARGGRKKLD</sequence>
<name>A0A8H6TPI5_MYCCL</name>
<dbReference type="GO" id="GO:0016020">
    <property type="term" value="C:membrane"/>
    <property type="evidence" value="ECO:0007669"/>
    <property type="project" value="UniProtKB-SubCell"/>
</dbReference>
<accession>A0A8H6TPI5</accession>
<dbReference type="Gene3D" id="1.10.10.10">
    <property type="entry name" value="Winged helix-like DNA-binding domain superfamily/Winged helix DNA-binding domain"/>
    <property type="match status" value="1"/>
</dbReference>
<dbReference type="InterPro" id="IPR059112">
    <property type="entry name" value="CysZ/EI24"/>
</dbReference>
<dbReference type="AlphaFoldDB" id="A0A8H6TPI5"/>
<dbReference type="InterPro" id="IPR036388">
    <property type="entry name" value="WH-like_DNA-bd_sf"/>
</dbReference>
<dbReference type="CDD" id="cd00073">
    <property type="entry name" value="H15"/>
    <property type="match status" value="1"/>
</dbReference>
<dbReference type="GO" id="GO:0006334">
    <property type="term" value="P:nucleosome assembly"/>
    <property type="evidence" value="ECO:0007669"/>
    <property type="project" value="InterPro"/>
</dbReference>
<dbReference type="PANTHER" id="PTHR21389">
    <property type="entry name" value="P53 INDUCED PROTEIN"/>
    <property type="match status" value="1"/>
</dbReference>
<keyword evidence="5 7" id="KW-0472">Membrane</keyword>
<feature type="region of interest" description="Disordered" evidence="6">
    <location>
        <begin position="1"/>
        <end position="44"/>
    </location>
</feature>
<keyword evidence="10" id="KW-1185">Reference proteome</keyword>
<dbReference type="Pfam" id="PF00538">
    <property type="entry name" value="Linker_histone"/>
    <property type="match status" value="1"/>
</dbReference>
<evidence type="ECO:0000256" key="3">
    <source>
        <dbReference type="ARBA" id="ARBA00022692"/>
    </source>
</evidence>
<dbReference type="EMBL" id="JACAZE010000001">
    <property type="protein sequence ID" value="KAF7322850.1"/>
    <property type="molecule type" value="Genomic_DNA"/>
</dbReference>
<reference evidence="9" key="1">
    <citation type="submission" date="2020-05" db="EMBL/GenBank/DDBJ databases">
        <title>Mycena genomes resolve the evolution of fungal bioluminescence.</title>
        <authorList>
            <person name="Tsai I.J."/>
        </authorList>
    </citation>
    <scope>NUCLEOTIDE SEQUENCE</scope>
    <source>
        <strain evidence="9">110903Hualien_Pintung</strain>
    </source>
</reference>
<evidence type="ECO:0000313" key="10">
    <source>
        <dbReference type="Proteomes" id="UP000613580"/>
    </source>
</evidence>
<comment type="subcellular location">
    <subcellularLocation>
        <location evidence="1">Membrane</location>
        <topology evidence="1">Multi-pass membrane protein</topology>
    </subcellularLocation>
</comment>
<gene>
    <name evidence="9" type="ORF">HMN09_00064400</name>
</gene>
<dbReference type="InterPro" id="IPR005818">
    <property type="entry name" value="Histone_H1/H5_H15"/>
</dbReference>
<feature type="transmembrane region" description="Helical" evidence="7">
    <location>
        <begin position="362"/>
        <end position="382"/>
    </location>
</feature>
<dbReference type="GO" id="GO:0000786">
    <property type="term" value="C:nucleosome"/>
    <property type="evidence" value="ECO:0007669"/>
    <property type="project" value="InterPro"/>
</dbReference>
<feature type="region of interest" description="Disordered" evidence="6">
    <location>
        <begin position="95"/>
        <end position="271"/>
    </location>
</feature>
<organism evidence="9 10">
    <name type="scientific">Mycena chlorophos</name>
    <name type="common">Agaric fungus</name>
    <name type="synonym">Agaricus chlorophos</name>
    <dbReference type="NCBI Taxonomy" id="658473"/>
    <lineage>
        <taxon>Eukaryota</taxon>
        <taxon>Fungi</taxon>
        <taxon>Dikarya</taxon>
        <taxon>Basidiomycota</taxon>
        <taxon>Agaricomycotina</taxon>
        <taxon>Agaricomycetes</taxon>
        <taxon>Agaricomycetidae</taxon>
        <taxon>Agaricales</taxon>
        <taxon>Marasmiineae</taxon>
        <taxon>Mycenaceae</taxon>
        <taxon>Mycena</taxon>
    </lineage>
</organism>
<evidence type="ECO:0000256" key="6">
    <source>
        <dbReference type="SAM" id="MobiDB-lite"/>
    </source>
</evidence>
<dbReference type="GO" id="GO:0005783">
    <property type="term" value="C:endoplasmic reticulum"/>
    <property type="evidence" value="ECO:0007669"/>
    <property type="project" value="TreeGrafter"/>
</dbReference>
<evidence type="ECO:0000259" key="8">
    <source>
        <dbReference type="PROSITE" id="PS51504"/>
    </source>
</evidence>
<evidence type="ECO:0000256" key="4">
    <source>
        <dbReference type="ARBA" id="ARBA00022989"/>
    </source>
</evidence>
<feature type="transmembrane region" description="Helical" evidence="7">
    <location>
        <begin position="516"/>
        <end position="549"/>
    </location>
</feature>
<dbReference type="SMART" id="SM00526">
    <property type="entry name" value="H15"/>
    <property type="match status" value="1"/>
</dbReference>
<feature type="transmembrane region" description="Helical" evidence="7">
    <location>
        <begin position="451"/>
        <end position="470"/>
    </location>
</feature>